<dbReference type="RefSeq" id="WP_065143614.1">
    <property type="nucleotide sequence ID" value="NZ_LZLS01000081.1"/>
</dbReference>
<sequence>MVARSRYIEIILLVFGLYSVGLGLFMIAAPGVFFDSLGAFGARNDHYIFDNASFELPLGLLLLAALRWPSWRVPALAFATAHWFLHALSHLVDTNHRAGAWVGWLEFAGLALSTGWLAIALWLSVTRR</sequence>
<gene>
    <name evidence="2" type="ORF">A5634_20750</name>
</gene>
<dbReference type="Proteomes" id="UP000093928">
    <property type="component" value="Unassembled WGS sequence"/>
</dbReference>
<keyword evidence="1" id="KW-0812">Transmembrane</keyword>
<dbReference type="AlphaFoldDB" id="A0A1A3P3M2"/>
<evidence type="ECO:0008006" key="4">
    <source>
        <dbReference type="Google" id="ProtNLM"/>
    </source>
</evidence>
<comment type="caution">
    <text evidence="2">The sequence shown here is derived from an EMBL/GenBank/DDBJ whole genome shotgun (WGS) entry which is preliminary data.</text>
</comment>
<keyword evidence="1" id="KW-1133">Transmembrane helix</keyword>
<evidence type="ECO:0000313" key="2">
    <source>
        <dbReference type="EMBL" id="OBK28265.1"/>
    </source>
</evidence>
<evidence type="ECO:0000256" key="1">
    <source>
        <dbReference type="SAM" id="Phobius"/>
    </source>
</evidence>
<feature type="transmembrane region" description="Helical" evidence="1">
    <location>
        <begin position="104"/>
        <end position="125"/>
    </location>
</feature>
<feature type="transmembrane region" description="Helical" evidence="1">
    <location>
        <begin position="12"/>
        <end position="34"/>
    </location>
</feature>
<dbReference type="EMBL" id="LZLS01000081">
    <property type="protein sequence ID" value="OBK28265.1"/>
    <property type="molecule type" value="Genomic_DNA"/>
</dbReference>
<reference evidence="2 3" key="1">
    <citation type="submission" date="2016-06" db="EMBL/GenBank/DDBJ databases">
        <authorList>
            <person name="Kjaerup R.B."/>
            <person name="Dalgaard T.S."/>
            <person name="Juul-Madsen H.R."/>
        </authorList>
    </citation>
    <scope>NUCLEOTIDE SEQUENCE [LARGE SCALE GENOMIC DNA]</scope>
    <source>
        <strain evidence="2 3">1165133.8</strain>
    </source>
</reference>
<name>A0A1A3P3M2_MYCAS</name>
<proteinExistence type="predicted"/>
<protein>
    <recommendedName>
        <fullName evidence="4">DUF4345 domain-containing protein</fullName>
    </recommendedName>
</protein>
<evidence type="ECO:0000313" key="3">
    <source>
        <dbReference type="Proteomes" id="UP000093928"/>
    </source>
</evidence>
<dbReference type="OrthoDB" id="3831267at2"/>
<organism evidence="2 3">
    <name type="scientific">Mycobacterium asiaticum</name>
    <dbReference type="NCBI Taxonomy" id="1790"/>
    <lineage>
        <taxon>Bacteria</taxon>
        <taxon>Bacillati</taxon>
        <taxon>Actinomycetota</taxon>
        <taxon>Actinomycetes</taxon>
        <taxon>Mycobacteriales</taxon>
        <taxon>Mycobacteriaceae</taxon>
        <taxon>Mycobacterium</taxon>
    </lineage>
</organism>
<keyword evidence="1" id="KW-0472">Membrane</keyword>
<accession>A0A1A3P3M2</accession>